<evidence type="ECO:0000313" key="1">
    <source>
        <dbReference type="EMBL" id="NHM05117.1"/>
    </source>
</evidence>
<dbReference type="RefSeq" id="WP_166237138.1">
    <property type="nucleotide sequence ID" value="NZ_JAAJBV010000007.1"/>
</dbReference>
<accession>A0ABX0IEQ6</accession>
<keyword evidence="2" id="KW-1185">Reference proteome</keyword>
<sequence length="205" mass="24049">MNKIITLLLLTSIFINCKSTKNREVDGIFVNKTILGNEFLKFNSNHTFEFYSKIPLLISESKGNWYLKNGEIIINSYPEYQNDYFTVEESLKGNDDESIIHVVDENNYGIYGVDFIMNQNIYITTNEDGKIILNNYSFNVSDKIEFSSINLSLEKNIYSIKNSKSTFIKIKIFSKNYEKKYFENDTIQIKRNKIILNEKSFNKQK</sequence>
<reference evidence="1 2" key="1">
    <citation type="submission" date="2020-02" db="EMBL/GenBank/DDBJ databases">
        <authorList>
            <person name="Chen W.-M."/>
        </authorList>
    </citation>
    <scope>NUCLEOTIDE SEQUENCE [LARGE SCALE GENOMIC DNA]</scope>
    <source>
        <strain evidence="1 2">TWA-26</strain>
    </source>
</reference>
<evidence type="ECO:0000313" key="2">
    <source>
        <dbReference type="Proteomes" id="UP000761423"/>
    </source>
</evidence>
<protein>
    <submittedName>
        <fullName evidence="1">Uncharacterized protein</fullName>
    </submittedName>
</protein>
<proteinExistence type="predicted"/>
<gene>
    <name evidence="1" type="ORF">G4L40_10415</name>
</gene>
<dbReference type="EMBL" id="JAAJBV010000007">
    <property type="protein sequence ID" value="NHM05117.1"/>
    <property type="molecule type" value="Genomic_DNA"/>
</dbReference>
<name>A0ABX0IEQ6_9FLAO</name>
<organism evidence="1 2">
    <name type="scientific">Flavobacterium celericrescens</name>
    <dbReference type="NCBI Taxonomy" id="2709780"/>
    <lineage>
        <taxon>Bacteria</taxon>
        <taxon>Pseudomonadati</taxon>
        <taxon>Bacteroidota</taxon>
        <taxon>Flavobacteriia</taxon>
        <taxon>Flavobacteriales</taxon>
        <taxon>Flavobacteriaceae</taxon>
        <taxon>Flavobacterium</taxon>
    </lineage>
</organism>
<comment type="caution">
    <text evidence="1">The sequence shown here is derived from an EMBL/GenBank/DDBJ whole genome shotgun (WGS) entry which is preliminary data.</text>
</comment>
<dbReference type="Proteomes" id="UP000761423">
    <property type="component" value="Unassembled WGS sequence"/>
</dbReference>